<dbReference type="Ensembl" id="ENSHBUT00000028379.1">
    <property type="protein sequence ID" value="ENSHBUP00000019121.1"/>
    <property type="gene ID" value="ENSHBUG00000021274.1"/>
</dbReference>
<organism evidence="6 7">
    <name type="scientific">Haplochromis burtoni</name>
    <name type="common">Burton's mouthbrooder</name>
    <name type="synonym">Chromis burtoni</name>
    <dbReference type="NCBI Taxonomy" id="8153"/>
    <lineage>
        <taxon>Eukaryota</taxon>
        <taxon>Metazoa</taxon>
        <taxon>Chordata</taxon>
        <taxon>Craniata</taxon>
        <taxon>Vertebrata</taxon>
        <taxon>Euteleostomi</taxon>
        <taxon>Actinopterygii</taxon>
        <taxon>Neopterygii</taxon>
        <taxon>Teleostei</taxon>
        <taxon>Neoteleostei</taxon>
        <taxon>Acanthomorphata</taxon>
        <taxon>Ovalentaria</taxon>
        <taxon>Cichlomorphae</taxon>
        <taxon>Cichliformes</taxon>
        <taxon>Cichlidae</taxon>
        <taxon>African cichlids</taxon>
        <taxon>Pseudocrenilabrinae</taxon>
        <taxon>Haplochromini</taxon>
        <taxon>Haplochromis</taxon>
    </lineage>
</organism>
<keyword evidence="7" id="KW-1185">Reference proteome</keyword>
<dbReference type="Gene3D" id="2.60.40.10">
    <property type="entry name" value="Immunoglobulins"/>
    <property type="match status" value="1"/>
</dbReference>
<dbReference type="Pfam" id="PF13927">
    <property type="entry name" value="Ig_3"/>
    <property type="match status" value="1"/>
</dbReference>
<evidence type="ECO:0000256" key="1">
    <source>
        <dbReference type="ARBA" id="ARBA00022729"/>
    </source>
</evidence>
<dbReference type="InterPro" id="IPR013783">
    <property type="entry name" value="Ig-like_fold"/>
</dbReference>
<dbReference type="PROSITE" id="PS50835">
    <property type="entry name" value="IG_LIKE"/>
    <property type="match status" value="1"/>
</dbReference>
<dbReference type="PANTHER" id="PTHR44337:SF20">
    <property type="entry name" value="CARCINOEMBRYONIC ANTIGEN-RELATED CELL ADHESION MOLECULE 5-RELATED"/>
    <property type="match status" value="1"/>
</dbReference>
<dbReference type="InterPro" id="IPR007110">
    <property type="entry name" value="Ig-like_dom"/>
</dbReference>
<dbReference type="GeneTree" id="ENSGT00940000177666"/>
<evidence type="ECO:0000313" key="7">
    <source>
        <dbReference type="Proteomes" id="UP000264840"/>
    </source>
</evidence>
<dbReference type="InterPro" id="IPR003599">
    <property type="entry name" value="Ig_sub"/>
</dbReference>
<evidence type="ECO:0000259" key="5">
    <source>
        <dbReference type="PROSITE" id="PS50835"/>
    </source>
</evidence>
<dbReference type="STRING" id="8153.ENSHBUP00000019121"/>
<dbReference type="PANTHER" id="PTHR44337">
    <property type="entry name" value="CARCINOEMBRYONIC ANTIGEN-RELATED CELL ADHESION MOLECULE 8"/>
    <property type="match status" value="1"/>
</dbReference>
<accession>A0A3Q2W359</accession>
<proteinExistence type="predicted"/>
<evidence type="ECO:0000313" key="6">
    <source>
        <dbReference type="Ensembl" id="ENSHBUP00000019121.1"/>
    </source>
</evidence>
<dbReference type="SMART" id="SM00409">
    <property type="entry name" value="IG"/>
    <property type="match status" value="1"/>
</dbReference>
<feature type="domain" description="Ig-like" evidence="5">
    <location>
        <begin position="91"/>
        <end position="173"/>
    </location>
</feature>
<dbReference type="SMART" id="SM00408">
    <property type="entry name" value="IGc2"/>
    <property type="match status" value="1"/>
</dbReference>
<reference evidence="6" key="2">
    <citation type="submission" date="2025-09" db="UniProtKB">
        <authorList>
            <consortium name="Ensembl"/>
        </authorList>
    </citation>
    <scope>IDENTIFICATION</scope>
</reference>
<dbReference type="SUPFAM" id="SSF48726">
    <property type="entry name" value="Immunoglobulin"/>
    <property type="match status" value="1"/>
</dbReference>
<evidence type="ECO:0000256" key="4">
    <source>
        <dbReference type="ARBA" id="ARBA00023319"/>
    </source>
</evidence>
<keyword evidence="3" id="KW-0325">Glycoprotein</keyword>
<name>A0A3Q2W359_HAPBU</name>
<dbReference type="InterPro" id="IPR052598">
    <property type="entry name" value="IgSF_CEA-related"/>
</dbReference>
<keyword evidence="1" id="KW-0732">Signal</keyword>
<dbReference type="InterPro" id="IPR036179">
    <property type="entry name" value="Ig-like_dom_sf"/>
</dbReference>
<dbReference type="AlphaFoldDB" id="A0A3Q2W359"/>
<reference evidence="6" key="1">
    <citation type="submission" date="2025-08" db="UniProtKB">
        <authorList>
            <consortium name="Ensembl"/>
        </authorList>
    </citation>
    <scope>IDENTIFICATION</scope>
</reference>
<keyword evidence="4" id="KW-0393">Immunoglobulin domain</keyword>
<dbReference type="InterPro" id="IPR003598">
    <property type="entry name" value="Ig_sub2"/>
</dbReference>
<dbReference type="Proteomes" id="UP000264840">
    <property type="component" value="Unplaced"/>
</dbReference>
<dbReference type="CDD" id="cd00096">
    <property type="entry name" value="Ig"/>
    <property type="match status" value="1"/>
</dbReference>
<evidence type="ECO:0000256" key="2">
    <source>
        <dbReference type="ARBA" id="ARBA00023157"/>
    </source>
</evidence>
<keyword evidence="2" id="KW-1015">Disulfide bond</keyword>
<sequence>MFSITCGLFTKSHIFLRLFKGLEQQQVTKNNSWLTGPFRCNVSNPVSTVTSDPVNLSISCELLKKTEFNILLHFSSTQRNFSMSPLHLDGPENLILSPPQGYFAVGSDISLTCSVGSIPPAQFNWFLNGDHLPDTGSELRLMDVQMSQSGNYSCQAFNSKTLRSETSEPSAITVLDWL</sequence>
<evidence type="ECO:0000256" key="3">
    <source>
        <dbReference type="ARBA" id="ARBA00023180"/>
    </source>
</evidence>
<protein>
    <recommendedName>
        <fullName evidence="5">Ig-like domain-containing protein</fullName>
    </recommendedName>
</protein>